<dbReference type="KEGG" id="lbc:LACBIDRAFT_294621"/>
<feature type="signal peptide" evidence="1">
    <location>
        <begin position="1"/>
        <end position="26"/>
    </location>
</feature>
<protein>
    <submittedName>
        <fullName evidence="2">Predicted protein</fullName>
    </submittedName>
</protein>
<dbReference type="GeneID" id="6078114"/>
<gene>
    <name evidence="2" type="ORF">LACBIDRAFT_294621</name>
</gene>
<name>B0DFH3_LACBS</name>
<dbReference type="EMBL" id="DS547107">
    <property type="protein sequence ID" value="EDR06863.1"/>
    <property type="molecule type" value="Genomic_DNA"/>
</dbReference>
<evidence type="ECO:0000313" key="2">
    <source>
        <dbReference type="EMBL" id="EDR06863.1"/>
    </source>
</evidence>
<dbReference type="HOGENOM" id="CLU_1917408_0_0_1"/>
<evidence type="ECO:0000256" key="1">
    <source>
        <dbReference type="SAM" id="SignalP"/>
    </source>
</evidence>
<dbReference type="OrthoDB" id="10434376at2759"/>
<reference evidence="2 3" key="1">
    <citation type="journal article" date="2008" name="Nature">
        <title>The genome of Laccaria bicolor provides insights into mycorrhizal symbiosis.</title>
        <authorList>
            <person name="Martin F."/>
            <person name="Aerts A."/>
            <person name="Ahren D."/>
            <person name="Brun A."/>
            <person name="Danchin E.G.J."/>
            <person name="Duchaussoy F."/>
            <person name="Gibon J."/>
            <person name="Kohler A."/>
            <person name="Lindquist E."/>
            <person name="Pereda V."/>
            <person name="Salamov A."/>
            <person name="Shapiro H.J."/>
            <person name="Wuyts J."/>
            <person name="Blaudez D."/>
            <person name="Buee M."/>
            <person name="Brokstein P."/>
            <person name="Canbaeck B."/>
            <person name="Cohen D."/>
            <person name="Courty P.E."/>
            <person name="Coutinho P.M."/>
            <person name="Delaruelle C."/>
            <person name="Detter J.C."/>
            <person name="Deveau A."/>
            <person name="DiFazio S."/>
            <person name="Duplessis S."/>
            <person name="Fraissinet-Tachet L."/>
            <person name="Lucic E."/>
            <person name="Frey-Klett P."/>
            <person name="Fourrey C."/>
            <person name="Feussner I."/>
            <person name="Gay G."/>
            <person name="Grimwood J."/>
            <person name="Hoegger P.J."/>
            <person name="Jain P."/>
            <person name="Kilaru S."/>
            <person name="Labbe J."/>
            <person name="Lin Y.C."/>
            <person name="Legue V."/>
            <person name="Le Tacon F."/>
            <person name="Marmeisse R."/>
            <person name="Melayah D."/>
            <person name="Montanini B."/>
            <person name="Muratet M."/>
            <person name="Nehls U."/>
            <person name="Niculita-Hirzel H."/>
            <person name="Oudot-Le Secq M.P."/>
            <person name="Peter M."/>
            <person name="Quesneville H."/>
            <person name="Rajashekar B."/>
            <person name="Reich M."/>
            <person name="Rouhier N."/>
            <person name="Schmutz J."/>
            <person name="Yin T."/>
            <person name="Chalot M."/>
            <person name="Henrissat B."/>
            <person name="Kuees U."/>
            <person name="Lucas S."/>
            <person name="Van de Peer Y."/>
            <person name="Podila G.K."/>
            <person name="Polle A."/>
            <person name="Pukkila P.J."/>
            <person name="Richardson P.M."/>
            <person name="Rouze P."/>
            <person name="Sanders I.R."/>
            <person name="Stajich J.E."/>
            <person name="Tunlid A."/>
            <person name="Tuskan G."/>
            <person name="Grigoriev I.V."/>
        </authorList>
    </citation>
    <scope>NUCLEOTIDE SEQUENCE [LARGE SCALE GENOMIC DNA]</scope>
    <source>
        <strain evidence="3">S238N-H82 / ATCC MYA-4686</strain>
    </source>
</reference>
<dbReference type="RefSeq" id="XP_001882710.1">
    <property type="nucleotide sequence ID" value="XM_001882675.1"/>
</dbReference>
<keyword evidence="1" id="KW-0732">Signal</keyword>
<feature type="chain" id="PRO_5002748651" evidence="1">
    <location>
        <begin position="27"/>
        <end position="132"/>
    </location>
</feature>
<dbReference type="InParanoid" id="B0DFH3"/>
<organism evidence="3">
    <name type="scientific">Laccaria bicolor (strain S238N-H82 / ATCC MYA-4686)</name>
    <name type="common">Bicoloured deceiver</name>
    <name type="synonym">Laccaria laccata var. bicolor</name>
    <dbReference type="NCBI Taxonomy" id="486041"/>
    <lineage>
        <taxon>Eukaryota</taxon>
        <taxon>Fungi</taxon>
        <taxon>Dikarya</taxon>
        <taxon>Basidiomycota</taxon>
        <taxon>Agaricomycotina</taxon>
        <taxon>Agaricomycetes</taxon>
        <taxon>Agaricomycetidae</taxon>
        <taxon>Agaricales</taxon>
        <taxon>Agaricineae</taxon>
        <taxon>Hydnangiaceae</taxon>
        <taxon>Laccaria</taxon>
    </lineage>
</organism>
<keyword evidence="3" id="KW-1185">Reference proteome</keyword>
<evidence type="ECO:0000313" key="3">
    <source>
        <dbReference type="Proteomes" id="UP000001194"/>
    </source>
</evidence>
<dbReference type="AlphaFoldDB" id="B0DFH3"/>
<accession>B0DFH3</accession>
<dbReference type="Proteomes" id="UP000001194">
    <property type="component" value="Unassembled WGS sequence"/>
</dbReference>
<sequence length="132" mass="14707">MANNRMTYLGSVFIVFFLLMAQLTFAEPIRVMRRDAMMNAPSKRDLPGPNANIGRDLKTNAARMAAGFPPLAPRYPSPTQGMFGSQWLGLKADCLLTYCSPPSSQTIWQGWWTPSSGIDPKFELAIDIHRLS</sequence>
<proteinExistence type="predicted"/>